<accession>A0A1Y5PS69</accession>
<dbReference type="GO" id="GO:0005525">
    <property type="term" value="F:GTP binding"/>
    <property type="evidence" value="ECO:0007669"/>
    <property type="project" value="UniProtKB-KW"/>
</dbReference>
<dbReference type="GO" id="GO:0006777">
    <property type="term" value="P:Mo-molybdopterin cofactor biosynthetic process"/>
    <property type="evidence" value="ECO:0007669"/>
    <property type="project" value="UniProtKB-KW"/>
</dbReference>
<dbReference type="AlphaFoldDB" id="A0A1Y5PS69"/>
<evidence type="ECO:0000256" key="1">
    <source>
        <dbReference type="ARBA" id="ARBA00022490"/>
    </source>
</evidence>
<evidence type="ECO:0000256" key="5">
    <source>
        <dbReference type="ARBA" id="ARBA00022842"/>
    </source>
</evidence>
<evidence type="ECO:0000256" key="6">
    <source>
        <dbReference type="ARBA" id="ARBA00023134"/>
    </source>
</evidence>
<gene>
    <name evidence="9" type="ORF">SPPYR_0355</name>
</gene>
<dbReference type="InterPro" id="IPR013482">
    <property type="entry name" value="Molybde_CF_guanTrfase"/>
</dbReference>
<sequence>MKTLGAVLAGGRSHRFGSDKALAMLDGRTLLDHAQDALAPHCDALVIVGRDGGIADWPRPGMGPLGGIAGALEHAATRGFDQLLTAPVDCVRLPGDLRALLARPPAFLASQPVIGLWPVAALSELRAILEADGDLAVRAFARRIGARAVTSDFVPPNVNSAADLDRLADGAS</sequence>
<evidence type="ECO:0000256" key="3">
    <source>
        <dbReference type="ARBA" id="ARBA00022723"/>
    </source>
</evidence>
<reference evidence="9" key="1">
    <citation type="submission" date="2016-03" db="EMBL/GenBank/DDBJ databases">
        <authorList>
            <person name="Ploux O."/>
        </authorList>
    </citation>
    <scope>NUCLEOTIDE SEQUENCE</scope>
    <source>
        <strain evidence="9">UC10</strain>
    </source>
</reference>
<keyword evidence="7" id="KW-0501">Molybdenum cofactor biosynthesis</keyword>
<protein>
    <submittedName>
        <fullName evidence="9">Molybdenum cofactor guanylyltransferase</fullName>
    </submittedName>
</protein>
<evidence type="ECO:0000256" key="7">
    <source>
        <dbReference type="ARBA" id="ARBA00023150"/>
    </source>
</evidence>
<dbReference type="Gene3D" id="3.90.550.10">
    <property type="entry name" value="Spore Coat Polysaccharide Biosynthesis Protein SpsA, Chain A"/>
    <property type="match status" value="1"/>
</dbReference>
<keyword evidence="5" id="KW-0460">Magnesium</keyword>
<evidence type="ECO:0000313" key="9">
    <source>
        <dbReference type="EMBL" id="SBV31475.1"/>
    </source>
</evidence>
<feature type="domain" description="MobA-like NTP transferase" evidence="8">
    <location>
        <begin position="5"/>
        <end position="131"/>
    </location>
</feature>
<dbReference type="PANTHER" id="PTHR19136">
    <property type="entry name" value="MOLYBDENUM COFACTOR GUANYLYLTRANSFERASE"/>
    <property type="match status" value="1"/>
</dbReference>
<keyword evidence="2 9" id="KW-0808">Transferase</keyword>
<name>A0A1Y5PS69_9SPHN</name>
<evidence type="ECO:0000256" key="4">
    <source>
        <dbReference type="ARBA" id="ARBA00022741"/>
    </source>
</evidence>
<dbReference type="CDD" id="cd02503">
    <property type="entry name" value="MobA"/>
    <property type="match status" value="1"/>
</dbReference>
<dbReference type="InterPro" id="IPR029044">
    <property type="entry name" value="Nucleotide-diphossugar_trans"/>
</dbReference>
<keyword evidence="4" id="KW-0547">Nucleotide-binding</keyword>
<organism evidence="9">
    <name type="scientific">uncultured Sphingopyxis sp</name>
    <dbReference type="NCBI Taxonomy" id="310581"/>
    <lineage>
        <taxon>Bacteria</taxon>
        <taxon>Pseudomonadati</taxon>
        <taxon>Pseudomonadota</taxon>
        <taxon>Alphaproteobacteria</taxon>
        <taxon>Sphingomonadales</taxon>
        <taxon>Sphingomonadaceae</taxon>
        <taxon>Sphingopyxis</taxon>
        <taxon>environmental samples</taxon>
    </lineage>
</organism>
<dbReference type="KEGG" id="sphu:SPPYR_0355"/>
<dbReference type="GO" id="GO:0016779">
    <property type="term" value="F:nucleotidyltransferase activity"/>
    <property type="evidence" value="ECO:0007669"/>
    <property type="project" value="UniProtKB-KW"/>
</dbReference>
<proteinExistence type="predicted"/>
<dbReference type="InterPro" id="IPR025877">
    <property type="entry name" value="MobA-like_NTP_Trfase"/>
</dbReference>
<dbReference type="Pfam" id="PF12804">
    <property type="entry name" value="NTP_transf_3"/>
    <property type="match status" value="1"/>
</dbReference>
<keyword evidence="3" id="KW-0479">Metal-binding</keyword>
<keyword evidence="1" id="KW-0963">Cytoplasm</keyword>
<dbReference type="GO" id="GO:0046872">
    <property type="term" value="F:metal ion binding"/>
    <property type="evidence" value="ECO:0007669"/>
    <property type="project" value="UniProtKB-KW"/>
</dbReference>
<dbReference type="RefSeq" id="WP_295323007.1">
    <property type="nucleotide sequence ID" value="NZ_LT598653.1"/>
</dbReference>
<evidence type="ECO:0000256" key="2">
    <source>
        <dbReference type="ARBA" id="ARBA00022679"/>
    </source>
</evidence>
<dbReference type="SUPFAM" id="SSF53448">
    <property type="entry name" value="Nucleotide-diphospho-sugar transferases"/>
    <property type="match status" value="1"/>
</dbReference>
<keyword evidence="6" id="KW-0342">GTP-binding</keyword>
<dbReference type="PANTHER" id="PTHR19136:SF81">
    <property type="entry name" value="MOLYBDENUM COFACTOR GUANYLYLTRANSFERASE"/>
    <property type="match status" value="1"/>
</dbReference>
<keyword evidence="9" id="KW-0548">Nucleotidyltransferase</keyword>
<dbReference type="EMBL" id="LT598653">
    <property type="protein sequence ID" value="SBV31475.1"/>
    <property type="molecule type" value="Genomic_DNA"/>
</dbReference>
<evidence type="ECO:0000259" key="8">
    <source>
        <dbReference type="Pfam" id="PF12804"/>
    </source>
</evidence>